<dbReference type="InterPro" id="IPR050872">
    <property type="entry name" value="PPR_P_subfamily"/>
</dbReference>
<proteinExistence type="inferred from homology"/>
<feature type="repeat" description="PPR" evidence="2">
    <location>
        <begin position="442"/>
        <end position="476"/>
    </location>
</feature>
<reference evidence="4 5" key="1">
    <citation type="journal article" date="2017" name="Mycologia">
        <title>Bifiguratus adelaidae, gen. et sp. nov., a new member of Mucoromycotina in endophytic and soil-dwelling habitats.</title>
        <authorList>
            <person name="Torres-Cruz T.J."/>
            <person name="Billingsley Tobias T.L."/>
            <person name="Almatruk M."/>
            <person name="Hesse C."/>
            <person name="Kuske C.R."/>
            <person name="Desiro A."/>
            <person name="Benucci G.M."/>
            <person name="Bonito G."/>
            <person name="Stajich J.E."/>
            <person name="Dunlap C."/>
            <person name="Arnold A.E."/>
            <person name="Porras-Alfaro A."/>
        </authorList>
    </citation>
    <scope>NUCLEOTIDE SEQUENCE [LARGE SCALE GENOMIC DNA]</scope>
    <source>
        <strain evidence="4 5">AZ0501</strain>
    </source>
</reference>
<dbReference type="Pfam" id="PF13041">
    <property type="entry name" value="PPR_2"/>
    <property type="match status" value="3"/>
</dbReference>
<dbReference type="Gene3D" id="1.25.40.10">
    <property type="entry name" value="Tetratricopeptide repeat domain"/>
    <property type="match status" value="3"/>
</dbReference>
<evidence type="ECO:0008006" key="6">
    <source>
        <dbReference type="Google" id="ProtNLM"/>
    </source>
</evidence>
<dbReference type="InterPro" id="IPR002885">
    <property type="entry name" value="PPR_rpt"/>
</dbReference>
<dbReference type="PANTHER" id="PTHR46128">
    <property type="entry name" value="MITOCHONDRIAL GROUP I INTRON SPLICING FACTOR CCM1"/>
    <property type="match status" value="1"/>
</dbReference>
<dbReference type="InterPro" id="IPR011990">
    <property type="entry name" value="TPR-like_helical_dom_sf"/>
</dbReference>
<feature type="repeat" description="PPR" evidence="2">
    <location>
        <begin position="554"/>
        <end position="584"/>
    </location>
</feature>
<dbReference type="NCBIfam" id="TIGR00756">
    <property type="entry name" value="PPR"/>
    <property type="match status" value="5"/>
</dbReference>
<evidence type="ECO:0000256" key="3">
    <source>
        <dbReference type="SAM" id="MobiDB-lite"/>
    </source>
</evidence>
<keyword evidence="5" id="KW-1185">Reference proteome</keyword>
<dbReference type="Proteomes" id="UP000242875">
    <property type="component" value="Unassembled WGS sequence"/>
</dbReference>
<dbReference type="EMBL" id="MVBO01000195">
    <property type="protein sequence ID" value="OZJ02061.1"/>
    <property type="molecule type" value="Genomic_DNA"/>
</dbReference>
<evidence type="ECO:0000256" key="2">
    <source>
        <dbReference type="PROSITE-ProRule" id="PRU00708"/>
    </source>
</evidence>
<feature type="repeat" description="PPR" evidence="2">
    <location>
        <begin position="407"/>
        <end position="441"/>
    </location>
</feature>
<dbReference type="OrthoDB" id="185373at2759"/>
<gene>
    <name evidence="4" type="ORF">BZG36_04967</name>
</gene>
<dbReference type="AlphaFoldDB" id="A0A261XUM6"/>
<organism evidence="4 5">
    <name type="scientific">Bifiguratus adelaidae</name>
    <dbReference type="NCBI Taxonomy" id="1938954"/>
    <lineage>
        <taxon>Eukaryota</taxon>
        <taxon>Fungi</taxon>
        <taxon>Fungi incertae sedis</taxon>
        <taxon>Mucoromycota</taxon>
        <taxon>Mucoromycotina</taxon>
        <taxon>Endogonomycetes</taxon>
        <taxon>Endogonales</taxon>
        <taxon>Endogonales incertae sedis</taxon>
        <taxon>Bifiguratus</taxon>
    </lineage>
</organism>
<feature type="region of interest" description="Disordered" evidence="3">
    <location>
        <begin position="709"/>
        <end position="735"/>
    </location>
</feature>
<evidence type="ECO:0000256" key="1">
    <source>
        <dbReference type="ARBA" id="ARBA00007626"/>
    </source>
</evidence>
<dbReference type="SUPFAM" id="SSF81901">
    <property type="entry name" value="HCP-like"/>
    <property type="match status" value="1"/>
</dbReference>
<sequence length="849" mass="96242">MLDIRFLCRHCVRLKTLSDGLLQLWRSHGGVDAGCVLPNGVIPWQRGSRRFEVGVQLRNTHSLIDKVSLATSHVEGSKFGRSIYSPAATVVLPDNVLKNEFDLAIRKRQSERAWGLYSQLRARSHTDMPISIHASMFALLDYVQKDAQDDCVVAKCRMRQKMVLQDSLGTGIDASTFQSLIKPVDRAPHRSLYVAIKQGDLPQAWHEFSALTQQESIPHVTFRVYQNFLHLIRTSRDIDDKLRRQYMSRVAEAMSRQWTRPEAVVTAQDILKITNVAFALRNKNHAQALQAFDALTKDRQIPSALLEDLLRFALLYGQTDFGLAVQQHMQLHDMIPSDDTQNHILRHHLSTGQFEQGLNHFKALVQRGEVPSVNAVNAVMCGLVDRHQIHEAEELFRDMLKGGAKPDVATFSELIKGRSKLNDVNTAMYYFRMMQRMGVAANSFTYNILIDLFAERRQSNHAIRWFRRMLDAGVAPDVVTITSLVKAVSREIRGKRMSNVIDKCLAIYQQAKTAGIDADVTLYSMLIQLHADASDFQGSLNLHSLMVQEHLKPNIHTYNALLTACVNADKMDIAEKMFRHMQQEPSNHPNTVTYTIMIEAYAKARQLHRAEEVFDTFRKACEANDPAVQGAKPTKQTALLLKPDAAILNCLMEAYNRYGEVDKVLRIWNETFDELGVVRDAISLVTVLDACNHGNRFSEGMRIISPFLPSLQQNPQPTSSSTSDTSSDPKSVTETDQIRVKWFPSLEQLNTDLRIPSIGMSDTIYNSYVNMLGMHGEASMLFTVLDQIHISKIKPSGRTLRQVLGYLSQREGGDRMVKNALLLMRQYWPYISISRKEIEDTAWNSLHRG</sequence>
<dbReference type="PANTHER" id="PTHR46128:SF329">
    <property type="entry name" value="MITOCHONDRIAL GROUP I INTRON SPLICING FACTOR DMR1"/>
    <property type="match status" value="1"/>
</dbReference>
<feature type="repeat" description="PPR" evidence="2">
    <location>
        <begin position="372"/>
        <end position="406"/>
    </location>
</feature>
<evidence type="ECO:0000313" key="5">
    <source>
        <dbReference type="Proteomes" id="UP000242875"/>
    </source>
</evidence>
<feature type="compositionally biased region" description="Low complexity" evidence="3">
    <location>
        <begin position="709"/>
        <end position="729"/>
    </location>
</feature>
<comment type="caution">
    <text evidence="4">The sequence shown here is derived from an EMBL/GenBank/DDBJ whole genome shotgun (WGS) entry which is preliminary data.</text>
</comment>
<comment type="similarity">
    <text evidence="1">Belongs to the PPR family. P subfamily.</text>
</comment>
<evidence type="ECO:0000313" key="4">
    <source>
        <dbReference type="EMBL" id="OZJ02061.1"/>
    </source>
</evidence>
<accession>A0A261XUM6</accession>
<name>A0A261XUM6_9FUNG</name>
<feature type="repeat" description="PPR" evidence="2">
    <location>
        <begin position="590"/>
        <end position="620"/>
    </location>
</feature>
<protein>
    <recommendedName>
        <fullName evidence="6">Pentacotripeptide-repeat region of PRORP domain-containing protein</fullName>
    </recommendedName>
</protein>
<dbReference type="PROSITE" id="PS51375">
    <property type="entry name" value="PPR"/>
    <property type="match status" value="5"/>
</dbReference>